<feature type="compositionally biased region" description="Polar residues" evidence="1">
    <location>
        <begin position="159"/>
        <end position="171"/>
    </location>
</feature>
<proteinExistence type="predicted"/>
<gene>
    <name evidence="2" type="ORF">IFJ75_01245</name>
</gene>
<keyword evidence="3" id="KW-1185">Reference proteome</keyword>
<accession>A0A975C0I3</accession>
<feature type="region of interest" description="Disordered" evidence="1">
    <location>
        <begin position="148"/>
        <end position="179"/>
    </location>
</feature>
<name>A0A975C0I3_9CAUL</name>
<dbReference type="Proteomes" id="UP000663918">
    <property type="component" value="Chromosome"/>
</dbReference>
<dbReference type="AlphaFoldDB" id="A0A975C0I3"/>
<reference evidence="2" key="1">
    <citation type="submission" date="2020-09" db="EMBL/GenBank/DDBJ databases">
        <title>Brevundimonas sp. LVF2 isolated from a puddle in Goettingen, Germany.</title>
        <authorList>
            <person name="Friedrich I."/>
            <person name="Klassen A."/>
            <person name="Hannes N."/>
            <person name="Schneider D."/>
            <person name="Hertel R."/>
            <person name="Daniel R."/>
        </authorList>
    </citation>
    <scope>NUCLEOTIDE SEQUENCE</scope>
    <source>
        <strain evidence="2">LVF2</strain>
    </source>
</reference>
<dbReference type="RefSeq" id="WP_207870771.1">
    <property type="nucleotide sequence ID" value="NZ_CP062222.1"/>
</dbReference>
<sequence>MPFTPLEQAVIQALGWDLRDIAPDLAGQFEESLPGARRNTGAGLYTEMIVDPHRPPPKRTPSGSFGTVHAMVGDLPGSMAFKARLREGVLMGLEGDAFDMDTSAIDFRTTPFDRVFTVDDQGRSIAFDPAILRNPAPCWTFRRGTIRKKTQRSKPRPVSSMSAPCSGSRTLSPLAPRKAAGRPVWLPRTSISTSASCSGWA</sequence>
<dbReference type="KEGG" id="bgoe:IFJ75_01245"/>
<evidence type="ECO:0000313" key="2">
    <source>
        <dbReference type="EMBL" id="QTC91593.1"/>
    </source>
</evidence>
<organism evidence="2 3">
    <name type="scientific">Brevundimonas goettingensis</name>
    <dbReference type="NCBI Taxonomy" id="2774190"/>
    <lineage>
        <taxon>Bacteria</taxon>
        <taxon>Pseudomonadati</taxon>
        <taxon>Pseudomonadota</taxon>
        <taxon>Alphaproteobacteria</taxon>
        <taxon>Caulobacterales</taxon>
        <taxon>Caulobacteraceae</taxon>
        <taxon>Brevundimonas</taxon>
    </lineage>
</organism>
<evidence type="ECO:0000313" key="3">
    <source>
        <dbReference type="Proteomes" id="UP000663918"/>
    </source>
</evidence>
<protein>
    <submittedName>
        <fullName evidence="2">Uncharacterized protein</fullName>
    </submittedName>
</protein>
<dbReference type="EMBL" id="CP062222">
    <property type="protein sequence ID" value="QTC91593.1"/>
    <property type="molecule type" value="Genomic_DNA"/>
</dbReference>
<evidence type="ECO:0000256" key="1">
    <source>
        <dbReference type="SAM" id="MobiDB-lite"/>
    </source>
</evidence>